<keyword evidence="3" id="KW-1185">Reference proteome</keyword>
<organism evidence="2 3">
    <name type="scientific">Flavobacterium pectinovorum</name>
    <dbReference type="NCBI Taxonomy" id="29533"/>
    <lineage>
        <taxon>Bacteria</taxon>
        <taxon>Pseudomonadati</taxon>
        <taxon>Bacteroidota</taxon>
        <taxon>Flavobacteriia</taxon>
        <taxon>Flavobacteriales</taxon>
        <taxon>Flavobacteriaceae</taxon>
        <taxon>Flavobacterium</taxon>
    </lineage>
</organism>
<dbReference type="Proteomes" id="UP000319700">
    <property type="component" value="Unassembled WGS sequence"/>
</dbReference>
<gene>
    <name evidence="2" type="ORF">EAH81_16530</name>
</gene>
<dbReference type="PROSITE" id="PS51257">
    <property type="entry name" value="PROKAR_LIPOPROTEIN"/>
    <property type="match status" value="1"/>
</dbReference>
<evidence type="ECO:0000313" key="2">
    <source>
        <dbReference type="EMBL" id="TPG38524.1"/>
    </source>
</evidence>
<dbReference type="AlphaFoldDB" id="A0A502EN64"/>
<accession>A0A502EN64</accession>
<sequence>MKNLILYSVLLCLLLACSNESDLETSKNYNKGSKEIKNYVFPLNPANPFDVKGRKYYDEIQLYLKNNSAPNSIEEITNQIFYLSRNYKNNDYHKNANLGYTAEEILEILNNPSVKLLEIVENCSISTSSKSQLTLFVETLIAQQDEEYETIRDYIISFDAGIIENTTLASDEKETILTVSTISSYALYAEAERKDRDWETSVGHKKVQSVFNHNEASIVSVIALLNIITKN</sequence>
<reference evidence="2 3" key="1">
    <citation type="journal article" date="2019" name="Environ. Microbiol.">
        <title>Species interactions and distinct microbial communities in high Arctic permafrost affected cryosols are associated with the CH4 and CO2 gas fluxes.</title>
        <authorList>
            <person name="Altshuler I."/>
            <person name="Hamel J."/>
            <person name="Turney S."/>
            <person name="Magnuson E."/>
            <person name="Levesque R."/>
            <person name="Greer C."/>
            <person name="Whyte L.G."/>
        </authorList>
    </citation>
    <scope>NUCLEOTIDE SEQUENCE [LARGE SCALE GENOMIC DNA]</scope>
    <source>
        <strain evidence="2 3">42</strain>
    </source>
</reference>
<keyword evidence="1" id="KW-0732">Signal</keyword>
<dbReference type="RefSeq" id="WP_140509010.1">
    <property type="nucleotide sequence ID" value="NZ_RCZH01000010.1"/>
</dbReference>
<dbReference type="EMBL" id="RCZH01000010">
    <property type="protein sequence ID" value="TPG38524.1"/>
    <property type="molecule type" value="Genomic_DNA"/>
</dbReference>
<name>A0A502EN64_9FLAO</name>
<evidence type="ECO:0008006" key="4">
    <source>
        <dbReference type="Google" id="ProtNLM"/>
    </source>
</evidence>
<dbReference type="OrthoDB" id="646079at2"/>
<evidence type="ECO:0000313" key="3">
    <source>
        <dbReference type="Proteomes" id="UP000319700"/>
    </source>
</evidence>
<feature type="chain" id="PRO_5021423479" description="DUF4136 domain-containing protein" evidence="1">
    <location>
        <begin position="22"/>
        <end position="231"/>
    </location>
</feature>
<evidence type="ECO:0000256" key="1">
    <source>
        <dbReference type="SAM" id="SignalP"/>
    </source>
</evidence>
<feature type="signal peptide" evidence="1">
    <location>
        <begin position="1"/>
        <end position="21"/>
    </location>
</feature>
<proteinExistence type="predicted"/>
<comment type="caution">
    <text evidence="2">The sequence shown here is derived from an EMBL/GenBank/DDBJ whole genome shotgun (WGS) entry which is preliminary data.</text>
</comment>
<protein>
    <recommendedName>
        <fullName evidence="4">DUF4136 domain-containing protein</fullName>
    </recommendedName>
</protein>